<reference evidence="2 3" key="1">
    <citation type="submission" date="2019-03" db="EMBL/GenBank/DDBJ databases">
        <title>Single cell metagenomics reveals metabolic interactions within the superorganism composed of flagellate Streblomastix strix and complex community of Bacteroidetes bacteria on its surface.</title>
        <authorList>
            <person name="Treitli S.C."/>
            <person name="Kolisko M."/>
            <person name="Husnik F."/>
            <person name="Keeling P."/>
            <person name="Hampl V."/>
        </authorList>
    </citation>
    <scope>NUCLEOTIDE SEQUENCE [LARGE SCALE GENOMIC DNA]</scope>
    <source>
        <strain evidence="2">ST1C</strain>
    </source>
</reference>
<feature type="compositionally biased region" description="Basic and acidic residues" evidence="1">
    <location>
        <begin position="51"/>
        <end position="72"/>
    </location>
</feature>
<organism evidence="2 3">
    <name type="scientific">Streblomastix strix</name>
    <dbReference type="NCBI Taxonomy" id="222440"/>
    <lineage>
        <taxon>Eukaryota</taxon>
        <taxon>Metamonada</taxon>
        <taxon>Preaxostyla</taxon>
        <taxon>Oxymonadida</taxon>
        <taxon>Streblomastigidae</taxon>
        <taxon>Streblomastix</taxon>
    </lineage>
</organism>
<evidence type="ECO:0000313" key="3">
    <source>
        <dbReference type="Proteomes" id="UP000324800"/>
    </source>
</evidence>
<dbReference type="Proteomes" id="UP000324800">
    <property type="component" value="Unassembled WGS sequence"/>
</dbReference>
<feature type="compositionally biased region" description="Polar residues" evidence="1">
    <location>
        <begin position="82"/>
        <end position="116"/>
    </location>
</feature>
<accession>A0A5J4WRK1</accession>
<sequence length="151" mass="16888">FHDNVFCDLRRISVSQQHLLIPGAYVEFAVRINYLPQSYFAADEPYILSKDEHTNTSSDRYEGGKDQGKDGDNDQYGKGSRQIGSNQRLDPLVSGTQTNGIQQNLQSSLGNQGNQNVSGEIKILDTNQIRIKKDKDLEEIKGNNGIMRGIE</sequence>
<dbReference type="EMBL" id="SNRW01001117">
    <property type="protein sequence ID" value="KAA6397714.1"/>
    <property type="molecule type" value="Genomic_DNA"/>
</dbReference>
<feature type="region of interest" description="Disordered" evidence="1">
    <location>
        <begin position="51"/>
        <end position="116"/>
    </location>
</feature>
<protein>
    <submittedName>
        <fullName evidence="2">Uncharacterized protein</fullName>
    </submittedName>
</protein>
<comment type="caution">
    <text evidence="2">The sequence shown here is derived from an EMBL/GenBank/DDBJ whole genome shotgun (WGS) entry which is preliminary data.</text>
</comment>
<evidence type="ECO:0000313" key="2">
    <source>
        <dbReference type="EMBL" id="KAA6397714.1"/>
    </source>
</evidence>
<feature type="non-terminal residue" evidence="2">
    <location>
        <position position="1"/>
    </location>
</feature>
<evidence type="ECO:0000256" key="1">
    <source>
        <dbReference type="SAM" id="MobiDB-lite"/>
    </source>
</evidence>
<gene>
    <name evidence="2" type="ORF">EZS28_006762</name>
</gene>
<name>A0A5J4WRK1_9EUKA</name>
<proteinExistence type="predicted"/>
<dbReference type="AlphaFoldDB" id="A0A5J4WRK1"/>